<dbReference type="STRING" id="1666911.HLUCCA11_08825"/>
<protein>
    <submittedName>
        <fullName evidence="1">Uncharacterized protein</fullName>
    </submittedName>
</protein>
<dbReference type="Proteomes" id="UP000050465">
    <property type="component" value="Unassembled WGS sequence"/>
</dbReference>
<organism evidence="1 2">
    <name type="scientific">Phormidesmis priestleyi Ana</name>
    <dbReference type="NCBI Taxonomy" id="1666911"/>
    <lineage>
        <taxon>Bacteria</taxon>
        <taxon>Bacillati</taxon>
        <taxon>Cyanobacteriota</taxon>
        <taxon>Cyanophyceae</taxon>
        <taxon>Leptolyngbyales</taxon>
        <taxon>Leptolyngbyaceae</taxon>
        <taxon>Phormidesmis</taxon>
    </lineage>
</organism>
<accession>A0A0P8BPV3</accession>
<dbReference type="AlphaFoldDB" id="A0A0P8BPV3"/>
<gene>
    <name evidence="1" type="ORF">HLUCCA11_08825</name>
</gene>
<name>A0A0P8BPV3_9CYAN</name>
<comment type="caution">
    <text evidence="1">The sequence shown here is derived from an EMBL/GenBank/DDBJ whole genome shotgun (WGS) entry which is preliminary data.</text>
</comment>
<evidence type="ECO:0000313" key="2">
    <source>
        <dbReference type="Proteomes" id="UP000050465"/>
    </source>
</evidence>
<evidence type="ECO:0000313" key="1">
    <source>
        <dbReference type="EMBL" id="KPQ35990.1"/>
    </source>
</evidence>
<sequence length="129" mass="14580">MQYLYSFANTRLVIRLLTYLSAQQAFQLSSVTVIYLVDRWIMHISLKARLNHDADLDFRSFLNENGYPYVLTETVSQALSALAAGMSVTDVMNKYHVVVVSHGALQTADIEDFRARFVRGLGYCPPSLV</sequence>
<reference evidence="1 2" key="1">
    <citation type="submission" date="2015-09" db="EMBL/GenBank/DDBJ databases">
        <title>Identification and resolution of microdiversity through metagenomic sequencing of parallel consortia.</title>
        <authorList>
            <person name="Nelson W.C."/>
            <person name="Romine M.F."/>
            <person name="Lindemann S.R."/>
        </authorList>
    </citation>
    <scope>NUCLEOTIDE SEQUENCE [LARGE SCALE GENOMIC DNA]</scope>
    <source>
        <strain evidence="1">Ana</strain>
    </source>
</reference>
<proteinExistence type="predicted"/>
<dbReference type="EMBL" id="LJZR01000009">
    <property type="protein sequence ID" value="KPQ35990.1"/>
    <property type="molecule type" value="Genomic_DNA"/>
</dbReference>